<evidence type="ECO:0000313" key="4">
    <source>
        <dbReference type="WBParaSite" id="Bm8429.1"/>
    </source>
</evidence>
<dbReference type="EMBL" id="CAAKNF010000193">
    <property type="protein sequence ID" value="VIO94881.1"/>
    <property type="molecule type" value="Genomic_DNA"/>
</dbReference>
<name>A0A0K0JVV3_BRUMA</name>
<reference evidence="4" key="4">
    <citation type="submission" date="2019-12" db="UniProtKB">
        <authorList>
            <consortium name="WormBaseParasite"/>
        </authorList>
    </citation>
    <scope>IDENTIFICATION</scope>
</reference>
<reference evidence="1" key="2">
    <citation type="submission" date="2012-12" db="EMBL/GenBank/DDBJ databases">
        <authorList>
            <person name="Gao Y.W."/>
            <person name="Fan S.T."/>
            <person name="Sun H.T."/>
            <person name="Wang Z."/>
            <person name="Gao X.L."/>
            <person name="Li Y.G."/>
            <person name="Wang T.C."/>
            <person name="Zhang K."/>
            <person name="Xu W.W."/>
            <person name="Yu Z.J."/>
            <person name="Xia X.Z."/>
        </authorList>
    </citation>
    <scope>NUCLEOTIDE SEQUENCE</scope>
    <source>
        <strain evidence="1">FR3</strain>
    </source>
</reference>
<dbReference type="RefSeq" id="XP_042935271.1">
    <property type="nucleotide sequence ID" value="XM_043079337.1"/>
</dbReference>
<proteinExistence type="predicted"/>
<dbReference type="CTD" id="66060272"/>
<dbReference type="Proteomes" id="UP000006672">
    <property type="component" value="Unassembled WGS sequence"/>
</dbReference>
<evidence type="ECO:0000313" key="5">
    <source>
        <dbReference type="WormBase" id="Bm8429"/>
    </source>
</evidence>
<accession>A0A4E9FD98</accession>
<keyword evidence="3" id="KW-1185">Reference proteome</keyword>
<dbReference type="WormBase" id="Bm8429">
    <property type="protein sequence ID" value="BM26990"/>
    <property type="gene ID" value="WBGene00228690"/>
</dbReference>
<sequence>MLLDAEVEGVVLMVDGTEVHVPELANELLRDDGLD</sequence>
<protein>
    <submittedName>
        <fullName evidence="1 4">Bm8429</fullName>
    </submittedName>
</protein>
<organism evidence="1">
    <name type="scientific">Brugia malayi</name>
    <name type="common">Filarial nematode worm</name>
    <dbReference type="NCBI Taxonomy" id="6279"/>
    <lineage>
        <taxon>Eukaryota</taxon>
        <taxon>Metazoa</taxon>
        <taxon>Ecdysozoa</taxon>
        <taxon>Nematoda</taxon>
        <taxon>Chromadorea</taxon>
        <taxon>Rhabditida</taxon>
        <taxon>Spirurina</taxon>
        <taxon>Spiruromorpha</taxon>
        <taxon>Filarioidea</taxon>
        <taxon>Onchocercidae</taxon>
        <taxon>Brugia</taxon>
    </lineage>
</organism>
<dbReference type="AlphaFoldDB" id="A0A0K0JVV3"/>
<dbReference type="WBParaSite" id="Bm8429.1">
    <property type="protein sequence ID" value="Bm8429.1"/>
    <property type="gene ID" value="WBGene00228690"/>
</dbReference>
<evidence type="ECO:0000313" key="2">
    <source>
        <dbReference type="EMBL" id="VIO94881.1"/>
    </source>
</evidence>
<reference evidence="2" key="3">
    <citation type="submission" date="2019-04" db="EMBL/GenBank/DDBJ databases">
        <authorList>
            <person name="Howe K."/>
            <person name="Paulini M."/>
            <person name="Williams G."/>
        </authorList>
    </citation>
    <scope>NUCLEOTIDE SEQUENCE [LARGE SCALE GENOMIC DNA]</scope>
    <source>
        <strain evidence="2">FR3</strain>
    </source>
</reference>
<evidence type="ECO:0000313" key="3">
    <source>
        <dbReference type="Proteomes" id="UP000006672"/>
    </source>
</evidence>
<evidence type="ECO:0000313" key="1">
    <source>
        <dbReference type="EMBL" id="CDP91306.1"/>
    </source>
</evidence>
<dbReference type="KEGG" id="bmy:BM_BM8429"/>
<reference evidence="1 3" key="1">
    <citation type="journal article" date="2007" name="Science">
        <title>Draft genome of the filarial nematode parasite Brugia malayi.</title>
        <authorList>
            <person name="Ghedin E."/>
            <person name="Wang S."/>
            <person name="Spiro D."/>
            <person name="Caler E."/>
            <person name="Zhao Q."/>
            <person name="Crabtree J."/>
            <person name="Allen J.E."/>
            <person name="Delcher A.L."/>
            <person name="Guiliano D.B."/>
            <person name="Miranda-Saavedra D."/>
            <person name="Angiuoli S.V."/>
            <person name="Creasy T."/>
            <person name="Amedeo P."/>
            <person name="Haas B."/>
            <person name="El-Sayed N.M."/>
            <person name="Wortman J.R."/>
            <person name="Feldblyum T."/>
            <person name="Tallon L."/>
            <person name="Schatz M."/>
            <person name="Shumway M."/>
            <person name="Koo H."/>
            <person name="Salzberg S.L."/>
            <person name="Schobel S."/>
            <person name="Pertea M."/>
            <person name="Pop M."/>
            <person name="White O."/>
            <person name="Barton G.J."/>
            <person name="Carlow C.K."/>
            <person name="Crawford M.J."/>
            <person name="Daub J."/>
            <person name="Dimmic M.W."/>
            <person name="Estes C.F."/>
            <person name="Foster J.M."/>
            <person name="Ganatra M."/>
            <person name="Gregory W.F."/>
            <person name="Johnson N.M."/>
            <person name="Jin J."/>
            <person name="Komuniecki R."/>
            <person name="Korf I."/>
            <person name="Kumar S."/>
            <person name="Laney S."/>
            <person name="Li B.W."/>
            <person name="Li W."/>
            <person name="Lindblom T.H."/>
            <person name="Lustigman S."/>
            <person name="Ma D."/>
            <person name="Maina C.V."/>
            <person name="Martin D.M."/>
            <person name="McCarter J.P."/>
            <person name="McReynolds L."/>
            <person name="Mitreva M."/>
            <person name="Nutman T.B."/>
            <person name="Parkinson J."/>
            <person name="Peregrin-Alvarez J.M."/>
            <person name="Poole C."/>
            <person name="Ren Q."/>
            <person name="Saunders L."/>
            <person name="Sluder A.E."/>
            <person name="Smith K."/>
            <person name="Stanke M."/>
            <person name="Unnasch T.R."/>
            <person name="Ware J."/>
            <person name="Wei A.D."/>
            <person name="Weil G."/>
            <person name="Williams D.J."/>
            <person name="Zhang Y."/>
            <person name="Williams S.A."/>
            <person name="Fraser-Liggett C."/>
            <person name="Slatko B."/>
            <person name="Blaxter M.L."/>
            <person name="Scott A.L."/>
        </authorList>
    </citation>
    <scope>NUCLEOTIDE SEQUENCE</scope>
    <source>
        <strain evidence="1 3">FR3</strain>
    </source>
</reference>
<dbReference type="EMBL" id="LN856237">
    <property type="protein sequence ID" value="CDP91306.1"/>
    <property type="molecule type" value="Genomic_DNA"/>
</dbReference>
<gene>
    <name evidence="1 4 5" type="ORF">Bm8429</name>
    <name evidence="2" type="ORF">BM_BM8429</name>
    <name evidence="1" type="ORF">BM_Bm8429</name>
</gene>
<dbReference type="GeneID" id="66060272"/>
<accession>A0A0K0JVV3</accession>